<evidence type="ECO:0000313" key="1">
    <source>
        <dbReference type="EMBL" id="GBP12728.1"/>
    </source>
</evidence>
<dbReference type="AlphaFoldDB" id="A0A4C1TH17"/>
<name>A0A4C1TH17_EUMVA</name>
<comment type="caution">
    <text evidence="1">The sequence shown here is derived from an EMBL/GenBank/DDBJ whole genome shotgun (WGS) entry which is preliminary data.</text>
</comment>
<protein>
    <submittedName>
        <fullName evidence="1">Uncharacterized protein</fullName>
    </submittedName>
</protein>
<gene>
    <name evidence="1" type="ORF">EVAR_6067_1</name>
</gene>
<dbReference type="Proteomes" id="UP000299102">
    <property type="component" value="Unassembled WGS sequence"/>
</dbReference>
<accession>A0A4C1TH17</accession>
<organism evidence="1 2">
    <name type="scientific">Eumeta variegata</name>
    <name type="common">Bagworm moth</name>
    <name type="synonym">Eumeta japonica</name>
    <dbReference type="NCBI Taxonomy" id="151549"/>
    <lineage>
        <taxon>Eukaryota</taxon>
        <taxon>Metazoa</taxon>
        <taxon>Ecdysozoa</taxon>
        <taxon>Arthropoda</taxon>
        <taxon>Hexapoda</taxon>
        <taxon>Insecta</taxon>
        <taxon>Pterygota</taxon>
        <taxon>Neoptera</taxon>
        <taxon>Endopterygota</taxon>
        <taxon>Lepidoptera</taxon>
        <taxon>Glossata</taxon>
        <taxon>Ditrysia</taxon>
        <taxon>Tineoidea</taxon>
        <taxon>Psychidae</taxon>
        <taxon>Oiketicinae</taxon>
        <taxon>Eumeta</taxon>
    </lineage>
</organism>
<keyword evidence="2" id="KW-1185">Reference proteome</keyword>
<proteinExistence type="predicted"/>
<reference evidence="1 2" key="1">
    <citation type="journal article" date="2019" name="Commun. Biol.">
        <title>The bagworm genome reveals a unique fibroin gene that provides high tensile strength.</title>
        <authorList>
            <person name="Kono N."/>
            <person name="Nakamura H."/>
            <person name="Ohtoshi R."/>
            <person name="Tomita M."/>
            <person name="Numata K."/>
            <person name="Arakawa K."/>
        </authorList>
    </citation>
    <scope>NUCLEOTIDE SEQUENCE [LARGE SCALE GENOMIC DNA]</scope>
</reference>
<evidence type="ECO:0000313" key="2">
    <source>
        <dbReference type="Proteomes" id="UP000299102"/>
    </source>
</evidence>
<dbReference type="EMBL" id="BGZK01000053">
    <property type="protein sequence ID" value="GBP12728.1"/>
    <property type="molecule type" value="Genomic_DNA"/>
</dbReference>
<sequence length="167" mass="19177">MSIENTINIYAYLPIHCEHKLAKAYIPKNFLAGKLPHSINIHLINSAIVNNIVRRNGSNNVILTNRLRGVGELNHLRFRAPAFRECFVLFMRGRRVKWQEVAGGRRRRGRRGVRKRGAIVADEGKDKAQLTAPSRTLRYTLLDRTLQDTDRRACAPGPRRRVVLFVE</sequence>